<dbReference type="GO" id="GO:0005634">
    <property type="term" value="C:nucleus"/>
    <property type="evidence" value="ECO:0007669"/>
    <property type="project" value="TreeGrafter"/>
</dbReference>
<keyword evidence="4" id="KW-0413">Isomerase</keyword>
<dbReference type="EC" id="5.2.1.8" evidence="4"/>
<evidence type="ECO:0000256" key="3">
    <source>
        <dbReference type="ARBA" id="ARBA00044820"/>
    </source>
</evidence>
<comment type="catalytic activity">
    <reaction evidence="4">
        <text>[protein]-peptidylproline (omega=180) = [protein]-peptidylproline (omega=0)</text>
        <dbReference type="Rhea" id="RHEA:16237"/>
        <dbReference type="Rhea" id="RHEA-COMP:10747"/>
        <dbReference type="Rhea" id="RHEA-COMP:10748"/>
        <dbReference type="ChEBI" id="CHEBI:83833"/>
        <dbReference type="ChEBI" id="CHEBI:83834"/>
        <dbReference type="EC" id="5.2.1.8"/>
    </reaction>
</comment>
<dbReference type="GO" id="GO:0008160">
    <property type="term" value="F:protein tyrosine phosphatase activator activity"/>
    <property type="evidence" value="ECO:0007669"/>
    <property type="project" value="TreeGrafter"/>
</dbReference>
<evidence type="ECO:0000313" key="6">
    <source>
        <dbReference type="WBParaSite" id="Hba_07495"/>
    </source>
</evidence>
<dbReference type="Proteomes" id="UP000095283">
    <property type="component" value="Unplaced"/>
</dbReference>
<dbReference type="WBParaSite" id="Hba_07495">
    <property type="protein sequence ID" value="Hba_07495"/>
    <property type="gene ID" value="Hba_07495"/>
</dbReference>
<organism evidence="5 6">
    <name type="scientific">Heterorhabditis bacteriophora</name>
    <name type="common">Entomopathogenic nematode worm</name>
    <dbReference type="NCBI Taxonomy" id="37862"/>
    <lineage>
        <taxon>Eukaryota</taxon>
        <taxon>Metazoa</taxon>
        <taxon>Ecdysozoa</taxon>
        <taxon>Nematoda</taxon>
        <taxon>Chromadorea</taxon>
        <taxon>Rhabditida</taxon>
        <taxon>Rhabditina</taxon>
        <taxon>Rhabditomorpha</taxon>
        <taxon>Strongyloidea</taxon>
        <taxon>Heterorhabditidae</taxon>
        <taxon>Heterorhabditis</taxon>
    </lineage>
</organism>
<dbReference type="Pfam" id="PF03095">
    <property type="entry name" value="PTPA"/>
    <property type="match status" value="1"/>
</dbReference>
<dbReference type="SUPFAM" id="SSF140984">
    <property type="entry name" value="PTPA-like"/>
    <property type="match status" value="1"/>
</dbReference>
<evidence type="ECO:0000256" key="2">
    <source>
        <dbReference type="ARBA" id="ARBA00044786"/>
    </source>
</evidence>
<proteinExistence type="inferred from homology"/>
<comment type="function">
    <text evidence="4">PPIases accelerate the folding of proteins. It catalyzes the cis-trans isomerization of proline imidic peptide bonds in oligopeptides.</text>
</comment>
<dbReference type="PANTHER" id="PTHR10012:SF0">
    <property type="entry name" value="SERINE_THREONINE-PROTEIN PHOSPHATASE 2A ACTIVATOR"/>
    <property type="match status" value="1"/>
</dbReference>
<evidence type="ECO:0000256" key="4">
    <source>
        <dbReference type="RuleBase" id="RU361210"/>
    </source>
</evidence>
<protein>
    <recommendedName>
        <fullName evidence="2 4">Serine/threonine-protein phosphatase 2A activator</fullName>
        <ecNumber evidence="4">5.2.1.8</ecNumber>
    </recommendedName>
    <alternativeName>
        <fullName evidence="3 4">Phosphotyrosyl phosphatase activator</fullName>
    </alternativeName>
</protein>
<dbReference type="GO" id="GO:0005737">
    <property type="term" value="C:cytoplasm"/>
    <property type="evidence" value="ECO:0007669"/>
    <property type="project" value="UniProtKB-SubCell"/>
</dbReference>
<name>A0A1I7WQP0_HETBA</name>
<comment type="similarity">
    <text evidence="1 4">Belongs to the PTPA-type PPIase family.</text>
</comment>
<reference evidence="6" key="1">
    <citation type="submission" date="2016-11" db="UniProtKB">
        <authorList>
            <consortium name="WormBaseParasite"/>
        </authorList>
    </citation>
    <scope>IDENTIFICATION</scope>
</reference>
<dbReference type="PANTHER" id="PTHR10012">
    <property type="entry name" value="SERINE/THREONINE-PROTEIN PHOSPHATASE 2A REGULATORY SUBUNIT B"/>
    <property type="match status" value="1"/>
</dbReference>
<evidence type="ECO:0000313" key="5">
    <source>
        <dbReference type="Proteomes" id="UP000095283"/>
    </source>
</evidence>
<evidence type="ECO:0000256" key="1">
    <source>
        <dbReference type="ARBA" id="ARBA00011019"/>
    </source>
</evidence>
<dbReference type="AlphaFoldDB" id="A0A1I7WQP0"/>
<dbReference type="GO" id="GO:0003755">
    <property type="term" value="F:peptidyl-prolyl cis-trans isomerase activity"/>
    <property type="evidence" value="ECO:0007669"/>
    <property type="project" value="UniProtKB-KW"/>
</dbReference>
<sequence length="342" mass="39191">MILMLVNPTRESYTRNPGIFQHEISSRISNDFQVLASFSNEIIPQFTFMSINRHFDIFSDFQSAISKTRSEVDKSHQKHRVHKTAHPSCPTRYAEGLFSVDVVRCLGSTYECACLGLSYIIHFSLPVTIFHKKFFLHCLTSNGMHELNRRPMLSSESSCGTPRKEYLQVLWERTPSCFRISPLSCSVTIEGRRWRLAAADRSVAALVSTVFESQDGDEINEAIQLLTQMLHSHPALMASKFQFPFYITAISILSDKYFHVVVFSFLSLAYRDYMDFLHTLNDEVKGVKTTDDVLTSPAVLAVIDMLSSISNFINDYPPEDMGNQRFGNKSYRKWYKRLVEVS</sequence>
<dbReference type="GO" id="GO:0000159">
    <property type="term" value="C:protein phosphatase type 2A complex"/>
    <property type="evidence" value="ECO:0007669"/>
    <property type="project" value="TreeGrafter"/>
</dbReference>
<dbReference type="InterPro" id="IPR004327">
    <property type="entry name" value="Phstyr_phstse_ac"/>
</dbReference>
<keyword evidence="4" id="KW-0963">Cytoplasm</keyword>
<accession>A0A1I7WQP0</accession>
<keyword evidence="5" id="KW-1185">Reference proteome</keyword>
<dbReference type="GO" id="GO:0007052">
    <property type="term" value="P:mitotic spindle organization"/>
    <property type="evidence" value="ECO:0007669"/>
    <property type="project" value="TreeGrafter"/>
</dbReference>
<dbReference type="InterPro" id="IPR037218">
    <property type="entry name" value="PTPA_sf"/>
</dbReference>
<keyword evidence="4" id="KW-0697">Rotamase</keyword>
<comment type="subcellular location">
    <subcellularLocation>
        <location evidence="4">Cytoplasm</location>
    </subcellularLocation>
</comment>